<reference evidence="1" key="1">
    <citation type="submission" date="2024-07" db="EMBL/GenBank/DDBJ databases">
        <authorList>
            <person name="Kim Y.J."/>
            <person name="Jeong J.Y."/>
        </authorList>
    </citation>
    <scope>NUCLEOTIDE SEQUENCE</scope>
    <source>
        <strain evidence="1">GIHE-MW2</strain>
    </source>
</reference>
<organism evidence="1">
    <name type="scientific">Planktothricoides raciborskii GIHE-MW2</name>
    <dbReference type="NCBI Taxonomy" id="2792601"/>
    <lineage>
        <taxon>Bacteria</taxon>
        <taxon>Bacillati</taxon>
        <taxon>Cyanobacteriota</taxon>
        <taxon>Cyanophyceae</taxon>
        <taxon>Oscillatoriophycideae</taxon>
        <taxon>Oscillatoriales</taxon>
        <taxon>Oscillatoriaceae</taxon>
        <taxon>Planktothricoides</taxon>
    </lineage>
</organism>
<evidence type="ECO:0000313" key="1">
    <source>
        <dbReference type="EMBL" id="XCM36279.1"/>
    </source>
</evidence>
<gene>
    <name evidence="1" type="ORF">ABWT76_005029</name>
</gene>
<sequence>MEKYPEFIEQLRRDSGNPSMARIGDRFSATQKPGFFDRISKITADMKKPGFFLEKRGDRASSGSRSGNRAKLGIFHLFGDRLLKELEIRFIQAPNLSNNTRIIVHSIHIDP</sequence>
<dbReference type="EMBL" id="CP159837">
    <property type="protein sequence ID" value="XCM36279.1"/>
    <property type="molecule type" value="Genomic_DNA"/>
</dbReference>
<protein>
    <submittedName>
        <fullName evidence="1">Uncharacterized protein</fullName>
    </submittedName>
</protein>
<proteinExistence type="predicted"/>
<name>A0AAU8JBZ8_9CYAN</name>
<accession>A0AAU8JBZ8</accession>
<dbReference type="AlphaFoldDB" id="A0AAU8JBZ8"/>